<reference evidence="1 2" key="1">
    <citation type="submission" date="2015-09" db="EMBL/GenBank/DDBJ databases">
        <authorList>
            <consortium name="Pathogen Informatics"/>
        </authorList>
    </citation>
    <scope>NUCLEOTIDE SEQUENCE [LARGE SCALE GENOMIC DNA]</scope>
    <source>
        <strain evidence="1 2">2789STDY5834876</strain>
    </source>
</reference>
<evidence type="ECO:0000313" key="2">
    <source>
        <dbReference type="Proteomes" id="UP000095544"/>
    </source>
</evidence>
<dbReference type="STRING" id="39482.ERS852491_00243"/>
<sequence>MKAESIQKAWEMANQIFPTDYEKDEESSLKAGYPIYRSTADGRHNDYICDLNDRLELNLADGNRTINIWIDCEEQGEDVEVKVIAKSGETRIYQTYAEYRKEFRFFLSSGKRYEDNEEHFEKIIVSLRNIGEDGAKAESHRSGLTTVFTYKKWGR</sequence>
<organism evidence="1 2">
    <name type="scientific">Faecalicatena contorta</name>
    <dbReference type="NCBI Taxonomy" id="39482"/>
    <lineage>
        <taxon>Bacteria</taxon>
        <taxon>Bacillati</taxon>
        <taxon>Bacillota</taxon>
        <taxon>Clostridia</taxon>
        <taxon>Lachnospirales</taxon>
        <taxon>Lachnospiraceae</taxon>
        <taxon>Faecalicatena</taxon>
    </lineage>
</organism>
<protein>
    <submittedName>
        <fullName evidence="1">Uncharacterized protein</fullName>
    </submittedName>
</protein>
<name>A0A173Z289_9FIRM</name>
<dbReference type="EMBL" id="CYZU01000002">
    <property type="protein sequence ID" value="CUN69285.1"/>
    <property type="molecule type" value="Genomic_DNA"/>
</dbReference>
<dbReference type="AlphaFoldDB" id="A0A173Z289"/>
<dbReference type="GeneID" id="75051296"/>
<evidence type="ECO:0000313" key="1">
    <source>
        <dbReference type="EMBL" id="CUN69285.1"/>
    </source>
</evidence>
<dbReference type="Proteomes" id="UP000095544">
    <property type="component" value="Unassembled WGS sequence"/>
</dbReference>
<proteinExistence type="predicted"/>
<accession>A0A173Z289</accession>
<gene>
    <name evidence="1" type="ORF">ERS852491_00243</name>
</gene>
<dbReference type="RefSeq" id="WP_018595951.1">
    <property type="nucleotide sequence ID" value="NZ_CYZU01000002.1"/>
</dbReference>
<dbReference type="OrthoDB" id="9811589at2"/>